<name>A0ABW5XEY8_9MICO</name>
<evidence type="ECO:0000313" key="3">
    <source>
        <dbReference type="EMBL" id="MFD2841041.1"/>
    </source>
</evidence>
<evidence type="ECO:0000313" key="4">
    <source>
        <dbReference type="Proteomes" id="UP001597391"/>
    </source>
</evidence>
<feature type="region of interest" description="Disordered" evidence="1">
    <location>
        <begin position="1"/>
        <end position="35"/>
    </location>
</feature>
<proteinExistence type="predicted"/>
<reference evidence="4" key="1">
    <citation type="journal article" date="2019" name="Int. J. Syst. Evol. Microbiol.">
        <title>The Global Catalogue of Microorganisms (GCM) 10K type strain sequencing project: providing services to taxonomists for standard genome sequencing and annotation.</title>
        <authorList>
            <consortium name="The Broad Institute Genomics Platform"/>
            <consortium name="The Broad Institute Genome Sequencing Center for Infectious Disease"/>
            <person name="Wu L."/>
            <person name="Ma J."/>
        </authorList>
    </citation>
    <scope>NUCLEOTIDE SEQUENCE [LARGE SCALE GENOMIC DNA]</scope>
    <source>
        <strain evidence="4">KCTC 33576</strain>
    </source>
</reference>
<feature type="transmembrane region" description="Helical" evidence="2">
    <location>
        <begin position="81"/>
        <end position="101"/>
    </location>
</feature>
<gene>
    <name evidence="3" type="ORF">ACFSYH_10750</name>
</gene>
<protein>
    <submittedName>
        <fullName evidence="3">Uncharacterized protein</fullName>
    </submittedName>
</protein>
<feature type="compositionally biased region" description="Low complexity" evidence="1">
    <location>
        <begin position="16"/>
        <end position="25"/>
    </location>
</feature>
<evidence type="ECO:0000256" key="1">
    <source>
        <dbReference type="SAM" id="MobiDB-lite"/>
    </source>
</evidence>
<feature type="transmembrane region" description="Helical" evidence="2">
    <location>
        <begin position="50"/>
        <end position="69"/>
    </location>
</feature>
<feature type="transmembrane region" description="Helical" evidence="2">
    <location>
        <begin position="153"/>
        <end position="170"/>
    </location>
</feature>
<keyword evidence="4" id="KW-1185">Reference proteome</keyword>
<organism evidence="3 4">
    <name type="scientific">Populibacterium corticicola</name>
    <dbReference type="NCBI Taxonomy" id="1812826"/>
    <lineage>
        <taxon>Bacteria</taxon>
        <taxon>Bacillati</taxon>
        <taxon>Actinomycetota</taxon>
        <taxon>Actinomycetes</taxon>
        <taxon>Micrococcales</taxon>
        <taxon>Jonesiaceae</taxon>
        <taxon>Populibacterium</taxon>
    </lineage>
</organism>
<feature type="transmembrane region" description="Helical" evidence="2">
    <location>
        <begin position="122"/>
        <end position="141"/>
    </location>
</feature>
<feature type="region of interest" description="Disordered" evidence="1">
    <location>
        <begin position="266"/>
        <end position="307"/>
    </location>
</feature>
<sequence>MSDSQKPKKKVVQAQSTPKSASSTTTKKKSANTEITWQASPEQKAKARNFRIIAFILWLAALGLEFWVIYKEFQKPEINTWLVVGLIVVIGALAITGSLLWRKSNKIDPASEKDKVRFFVQNQLGAFIAALAFLPLLYFVFTNKNMDTKQKGIIGVVAVLMFGGAFYTGVETNAASQEQYSQDKNLVLHLNGKDEVYWTAGGGVYHLCEAVSDLQRESQSNEIVVGTIEQAQDAGKHRLTKKVATEARQCGIDESVYTSAIEQWEAGTLGAPGSTATTPVDPEETSDETTDDGATDESTEETEDTEE</sequence>
<keyword evidence="2" id="KW-0472">Membrane</keyword>
<feature type="compositionally biased region" description="Acidic residues" evidence="1">
    <location>
        <begin position="281"/>
        <end position="307"/>
    </location>
</feature>
<dbReference type="RefSeq" id="WP_377466965.1">
    <property type="nucleotide sequence ID" value="NZ_JBHUOP010000004.1"/>
</dbReference>
<dbReference type="Proteomes" id="UP001597391">
    <property type="component" value="Unassembled WGS sequence"/>
</dbReference>
<comment type="caution">
    <text evidence="3">The sequence shown here is derived from an EMBL/GenBank/DDBJ whole genome shotgun (WGS) entry which is preliminary data.</text>
</comment>
<keyword evidence="2" id="KW-0812">Transmembrane</keyword>
<accession>A0ABW5XEY8</accession>
<keyword evidence="2" id="KW-1133">Transmembrane helix</keyword>
<evidence type="ECO:0000256" key="2">
    <source>
        <dbReference type="SAM" id="Phobius"/>
    </source>
</evidence>
<dbReference type="EMBL" id="JBHUOP010000004">
    <property type="protein sequence ID" value="MFD2841041.1"/>
    <property type="molecule type" value="Genomic_DNA"/>
</dbReference>